<evidence type="ECO:0000256" key="3">
    <source>
        <dbReference type="ARBA" id="ARBA00022603"/>
    </source>
</evidence>
<evidence type="ECO:0000256" key="1">
    <source>
        <dbReference type="ARBA" id="ARBA00010203"/>
    </source>
</evidence>
<dbReference type="AlphaFoldDB" id="A0A0F9KLJ0"/>
<reference evidence="11" key="1">
    <citation type="journal article" date="2015" name="Nature">
        <title>Complex archaea that bridge the gap between prokaryotes and eukaryotes.</title>
        <authorList>
            <person name="Spang A."/>
            <person name="Saw J.H."/>
            <person name="Jorgensen S.L."/>
            <person name="Zaremba-Niedzwiedzka K."/>
            <person name="Martijn J."/>
            <person name="Lind A.E."/>
            <person name="van Eijk R."/>
            <person name="Schleper C."/>
            <person name="Guy L."/>
            <person name="Ettema T.J."/>
        </authorList>
    </citation>
    <scope>NUCLEOTIDE SEQUENCE</scope>
</reference>
<evidence type="ECO:0000256" key="4">
    <source>
        <dbReference type="ARBA" id="ARBA00022679"/>
    </source>
</evidence>
<feature type="domain" description="DNA methylase N-4/N-6" evidence="10">
    <location>
        <begin position="349"/>
        <end position="386"/>
    </location>
</feature>
<evidence type="ECO:0000256" key="9">
    <source>
        <dbReference type="SAM" id="MobiDB-lite"/>
    </source>
</evidence>
<keyword evidence="7" id="KW-0238">DNA-binding</keyword>
<dbReference type="InterPro" id="IPR017985">
    <property type="entry name" value="MeTrfase_CN4_CS"/>
</dbReference>
<feature type="compositionally biased region" description="Polar residues" evidence="9">
    <location>
        <begin position="206"/>
        <end position="215"/>
    </location>
</feature>
<dbReference type="GO" id="GO:0009307">
    <property type="term" value="P:DNA restriction-modification system"/>
    <property type="evidence" value="ECO:0007669"/>
    <property type="project" value="UniProtKB-KW"/>
</dbReference>
<evidence type="ECO:0000256" key="5">
    <source>
        <dbReference type="ARBA" id="ARBA00022691"/>
    </source>
</evidence>
<dbReference type="PRINTS" id="PR00508">
    <property type="entry name" value="S21N4MTFRASE"/>
</dbReference>
<keyword evidence="6" id="KW-0680">Restriction system</keyword>
<proteinExistence type="inferred from homology"/>
<feature type="region of interest" description="Disordered" evidence="9">
    <location>
        <begin position="93"/>
        <end position="115"/>
    </location>
</feature>
<feature type="region of interest" description="Disordered" evidence="9">
    <location>
        <begin position="205"/>
        <end position="225"/>
    </location>
</feature>
<dbReference type="InterPro" id="IPR029063">
    <property type="entry name" value="SAM-dependent_MTases_sf"/>
</dbReference>
<name>A0A0F9KLJ0_9ZZZZ</name>
<gene>
    <name evidence="11" type="ORF">LCGC14_1688780</name>
</gene>
<evidence type="ECO:0000259" key="10">
    <source>
        <dbReference type="Pfam" id="PF01555"/>
    </source>
</evidence>
<dbReference type="GO" id="GO:0008170">
    <property type="term" value="F:N-methyltransferase activity"/>
    <property type="evidence" value="ECO:0007669"/>
    <property type="project" value="InterPro"/>
</dbReference>
<accession>A0A0F9KLJ0</accession>
<dbReference type="InterPro" id="IPR001091">
    <property type="entry name" value="RM_Methyltransferase"/>
</dbReference>
<evidence type="ECO:0000256" key="2">
    <source>
        <dbReference type="ARBA" id="ARBA00012185"/>
    </source>
</evidence>
<organism evidence="11">
    <name type="scientific">marine sediment metagenome</name>
    <dbReference type="NCBI Taxonomy" id="412755"/>
    <lineage>
        <taxon>unclassified sequences</taxon>
        <taxon>metagenomes</taxon>
        <taxon>ecological metagenomes</taxon>
    </lineage>
</organism>
<dbReference type="Pfam" id="PF01555">
    <property type="entry name" value="N6_N4_Mtase"/>
    <property type="match status" value="2"/>
</dbReference>
<dbReference type="GO" id="GO:0032259">
    <property type="term" value="P:methylation"/>
    <property type="evidence" value="ECO:0007669"/>
    <property type="project" value="UniProtKB-KW"/>
</dbReference>
<comment type="similarity">
    <text evidence="1">Belongs to the N(4)/N(6)-methyltransferase family. N(4) subfamily.</text>
</comment>
<keyword evidence="5" id="KW-0949">S-adenosyl-L-methionine</keyword>
<dbReference type="EMBL" id="LAZR01014739">
    <property type="protein sequence ID" value="KKM16150.1"/>
    <property type="molecule type" value="Genomic_DNA"/>
</dbReference>
<dbReference type="SUPFAM" id="SSF53335">
    <property type="entry name" value="S-adenosyl-L-methionine-dependent methyltransferases"/>
    <property type="match status" value="2"/>
</dbReference>
<comment type="catalytic activity">
    <reaction evidence="8">
        <text>a 2'-deoxycytidine in DNA + S-adenosyl-L-methionine = an N(4)-methyl-2'-deoxycytidine in DNA + S-adenosyl-L-homocysteine + H(+)</text>
        <dbReference type="Rhea" id="RHEA:16857"/>
        <dbReference type="Rhea" id="RHEA-COMP:11369"/>
        <dbReference type="Rhea" id="RHEA-COMP:13674"/>
        <dbReference type="ChEBI" id="CHEBI:15378"/>
        <dbReference type="ChEBI" id="CHEBI:57856"/>
        <dbReference type="ChEBI" id="CHEBI:59789"/>
        <dbReference type="ChEBI" id="CHEBI:85452"/>
        <dbReference type="ChEBI" id="CHEBI:137933"/>
        <dbReference type="EC" id="2.1.1.113"/>
    </reaction>
</comment>
<keyword evidence="3" id="KW-0489">Methyltransferase</keyword>
<feature type="domain" description="DNA methylase N-4/N-6" evidence="10">
    <location>
        <begin position="23"/>
        <end position="263"/>
    </location>
</feature>
<evidence type="ECO:0000256" key="6">
    <source>
        <dbReference type="ARBA" id="ARBA00022747"/>
    </source>
</evidence>
<dbReference type="PROSITE" id="PS00093">
    <property type="entry name" value="N4_MTASE"/>
    <property type="match status" value="1"/>
</dbReference>
<dbReference type="GO" id="GO:0015667">
    <property type="term" value="F:site-specific DNA-methyltransferase (cytosine-N4-specific) activity"/>
    <property type="evidence" value="ECO:0007669"/>
    <property type="project" value="UniProtKB-EC"/>
</dbReference>
<evidence type="ECO:0000313" key="11">
    <source>
        <dbReference type="EMBL" id="KKM16150.1"/>
    </source>
</evidence>
<evidence type="ECO:0000256" key="7">
    <source>
        <dbReference type="ARBA" id="ARBA00023125"/>
    </source>
</evidence>
<sequence>METDKVYHGDCINTMKLWPDGCVHCCVTSPPYWALRDYGTEGQLGLEKTPEEYIEKMVAVFQEVKRVLRDDGTLWLNMGDSYATRAYSDSHTFDPKYGGRNRTRGYPNRQKQSGLKHKDLCGMPWRLAFALQADGWYLRQDIIWHKPNPMPESVRDRCTKAHEYIFLMSKKPRYYYDAEAIKEESVSDFGKGATGRGQQEYAKASGINSNPQQDHSGWMGGDGNTRNKRSVWTITPKPYSEAHFATFPPDLVEPCIKAGTSEKGCCPACGAPWVRMRAPNKGGTTGNSWHDHSDDMGKGNAKKQSGAEFQTYEAGATIGWQPTCKHGTEVTESILPGTLTIHNKPVPCVVLDPFMGSGTVAEVAYSLNRHYLGCDISGEYIELINKRMVKAMSEFALLES</sequence>
<keyword evidence="4" id="KW-0808">Transferase</keyword>
<dbReference type="GO" id="GO:0003677">
    <property type="term" value="F:DNA binding"/>
    <property type="evidence" value="ECO:0007669"/>
    <property type="project" value="UniProtKB-KW"/>
</dbReference>
<comment type="caution">
    <text evidence="11">The sequence shown here is derived from an EMBL/GenBank/DDBJ whole genome shotgun (WGS) entry which is preliminary data.</text>
</comment>
<protein>
    <recommendedName>
        <fullName evidence="2">site-specific DNA-methyltransferase (cytosine-N(4)-specific)</fullName>
        <ecNumber evidence="2">2.1.1.113</ecNumber>
    </recommendedName>
</protein>
<dbReference type="Gene3D" id="3.40.50.150">
    <property type="entry name" value="Vaccinia Virus protein VP39"/>
    <property type="match status" value="2"/>
</dbReference>
<dbReference type="EC" id="2.1.1.113" evidence="2"/>
<evidence type="ECO:0000256" key="8">
    <source>
        <dbReference type="ARBA" id="ARBA00049120"/>
    </source>
</evidence>
<feature type="region of interest" description="Disordered" evidence="9">
    <location>
        <begin position="280"/>
        <end position="302"/>
    </location>
</feature>
<dbReference type="InterPro" id="IPR002941">
    <property type="entry name" value="DNA_methylase_N4/N6"/>
</dbReference>